<accession>A0A8J7YFT8</accession>
<evidence type="ECO:0000313" key="1">
    <source>
        <dbReference type="EMBL" id="MBX0302229.1"/>
    </source>
</evidence>
<gene>
    <name evidence="1" type="ORF">EGD98_00940</name>
</gene>
<dbReference type="RefSeq" id="WP_220586473.1">
    <property type="nucleotide sequence ID" value="NZ_RKLQ01000001.1"/>
</dbReference>
<name>A0A8J7YFT8_9EURY</name>
<reference evidence="1" key="1">
    <citation type="submission" date="2021-06" db="EMBL/GenBank/DDBJ databases">
        <title>Halomicroarcula sp. F24A a new haloarchaeum isolated from saline soil.</title>
        <authorList>
            <person name="Duran-Viseras A."/>
            <person name="Sanchez-Porro C."/>
            <person name="Ventosa A."/>
        </authorList>
    </citation>
    <scope>NUCLEOTIDE SEQUENCE</scope>
    <source>
        <strain evidence="1">F24A</strain>
    </source>
</reference>
<protein>
    <submittedName>
        <fullName evidence="1">Uncharacterized protein</fullName>
    </submittedName>
</protein>
<evidence type="ECO:0000313" key="2">
    <source>
        <dbReference type="Proteomes" id="UP000783863"/>
    </source>
</evidence>
<comment type="caution">
    <text evidence="1">The sequence shown here is derived from an EMBL/GenBank/DDBJ whole genome shotgun (WGS) entry which is preliminary data.</text>
</comment>
<dbReference type="AlphaFoldDB" id="A0A8J7YFT8"/>
<sequence length="125" mass="14185">MYTITVRLHEEPTGIQRNVGASVTTAEFDVDIATRHSDFTELTGYHTTGQRVIEHSHGNAAVAGVFGDLTSYDYMTVRLEYQDDLLDARTDAYDSIDDARDQFVEFVDRKNENIGWDKCPTETLF</sequence>
<organism evidence="1 2">
    <name type="scientific">Haloarcula salinisoli</name>
    <dbReference type="NCBI Taxonomy" id="2487746"/>
    <lineage>
        <taxon>Archaea</taxon>
        <taxon>Methanobacteriati</taxon>
        <taxon>Methanobacteriota</taxon>
        <taxon>Stenosarchaea group</taxon>
        <taxon>Halobacteria</taxon>
        <taxon>Halobacteriales</taxon>
        <taxon>Haloarculaceae</taxon>
        <taxon>Haloarcula</taxon>
    </lineage>
</organism>
<dbReference type="EMBL" id="RKLQ01000001">
    <property type="protein sequence ID" value="MBX0302229.1"/>
    <property type="molecule type" value="Genomic_DNA"/>
</dbReference>
<keyword evidence="2" id="KW-1185">Reference proteome</keyword>
<dbReference type="Proteomes" id="UP000783863">
    <property type="component" value="Unassembled WGS sequence"/>
</dbReference>
<proteinExistence type="predicted"/>